<accession>F4X2Z7</accession>
<evidence type="ECO:0000313" key="2">
    <source>
        <dbReference type="EMBL" id="EGI59185.1"/>
    </source>
</evidence>
<dbReference type="Proteomes" id="UP000007755">
    <property type="component" value="Unassembled WGS sequence"/>
</dbReference>
<organism evidence="3">
    <name type="scientific">Acromyrmex echinatior</name>
    <name type="common">Panamanian leafcutter ant</name>
    <name type="synonym">Acromyrmex octospinosus echinatior</name>
    <dbReference type="NCBI Taxonomy" id="103372"/>
    <lineage>
        <taxon>Eukaryota</taxon>
        <taxon>Metazoa</taxon>
        <taxon>Ecdysozoa</taxon>
        <taxon>Arthropoda</taxon>
        <taxon>Hexapoda</taxon>
        <taxon>Insecta</taxon>
        <taxon>Pterygota</taxon>
        <taxon>Neoptera</taxon>
        <taxon>Endopterygota</taxon>
        <taxon>Hymenoptera</taxon>
        <taxon>Apocrita</taxon>
        <taxon>Aculeata</taxon>
        <taxon>Formicoidea</taxon>
        <taxon>Formicidae</taxon>
        <taxon>Myrmicinae</taxon>
        <taxon>Acromyrmex</taxon>
    </lineage>
</organism>
<evidence type="ECO:0000313" key="3">
    <source>
        <dbReference type="Proteomes" id="UP000007755"/>
    </source>
</evidence>
<sequence length="83" mass="8803">MQRVSRQGLAGLPHLISPRIHHHVLGTSLGTAGKSGKESPRGGETSPSVRTVVGDGTRTNASFALEEELLARYEEAKVTADKP</sequence>
<proteinExistence type="predicted"/>
<reference evidence="2" key="1">
    <citation type="submission" date="2011-02" db="EMBL/GenBank/DDBJ databases">
        <title>The genome of the leaf-cutting ant Acromyrmex echinatior suggests key adaptations to social evolution and fungus farming.</title>
        <authorList>
            <person name="Nygaard S."/>
            <person name="Zhang G."/>
        </authorList>
    </citation>
    <scope>NUCLEOTIDE SEQUENCE</scope>
</reference>
<dbReference type="AlphaFoldDB" id="F4X2Z7"/>
<name>F4X2Z7_ACREC</name>
<evidence type="ECO:0000256" key="1">
    <source>
        <dbReference type="SAM" id="MobiDB-lite"/>
    </source>
</evidence>
<dbReference type="EMBL" id="GL888602">
    <property type="protein sequence ID" value="EGI59185.1"/>
    <property type="molecule type" value="Genomic_DNA"/>
</dbReference>
<protein>
    <submittedName>
        <fullName evidence="2">Uncharacterized protein</fullName>
    </submittedName>
</protein>
<feature type="region of interest" description="Disordered" evidence="1">
    <location>
        <begin position="23"/>
        <end position="55"/>
    </location>
</feature>
<keyword evidence="3" id="KW-1185">Reference proteome</keyword>
<gene>
    <name evidence="2" type="ORF">G5I_12682</name>
</gene>
<dbReference type="InParanoid" id="F4X2Z7"/>